<gene>
    <name evidence="4" type="ORF">C5O19_15310</name>
</gene>
<evidence type="ECO:0000256" key="1">
    <source>
        <dbReference type="ARBA" id="ARBA00022679"/>
    </source>
</evidence>
<dbReference type="RefSeq" id="WP_104713735.1">
    <property type="nucleotide sequence ID" value="NZ_PTRA01000001.1"/>
</dbReference>
<evidence type="ECO:0000313" key="4">
    <source>
        <dbReference type="EMBL" id="PQA60922.1"/>
    </source>
</evidence>
<dbReference type="Gene3D" id="3.90.550.10">
    <property type="entry name" value="Spore Coat Polysaccharide Biosynthesis Protein SpsA, Chain A"/>
    <property type="match status" value="1"/>
</dbReference>
<keyword evidence="5" id="KW-1185">Reference proteome</keyword>
<dbReference type="OrthoDB" id="9779926at2"/>
<dbReference type="EMBL" id="PTRA01000001">
    <property type="protein sequence ID" value="PQA60922.1"/>
    <property type="molecule type" value="Genomic_DNA"/>
</dbReference>
<keyword evidence="1 4" id="KW-0808">Transferase</keyword>
<dbReference type="AlphaFoldDB" id="A0A2S7ITC0"/>
<name>A0A2S7ITC0_9BACT</name>
<dbReference type="InterPro" id="IPR029044">
    <property type="entry name" value="Nucleotide-diphossugar_trans"/>
</dbReference>
<organism evidence="4 5">
    <name type="scientific">Siphonobacter curvatus</name>
    <dbReference type="NCBI Taxonomy" id="2094562"/>
    <lineage>
        <taxon>Bacteria</taxon>
        <taxon>Pseudomonadati</taxon>
        <taxon>Bacteroidota</taxon>
        <taxon>Cytophagia</taxon>
        <taxon>Cytophagales</taxon>
        <taxon>Cytophagaceae</taxon>
        <taxon>Siphonobacter</taxon>
    </lineage>
</organism>
<evidence type="ECO:0000313" key="5">
    <source>
        <dbReference type="Proteomes" id="UP000239590"/>
    </source>
</evidence>
<sequence length="286" mass="31779">MNKRILILAGGMSSRMKKAVENLALDPKLVDQANTLTKGMISVGTAGQSLIDYQLMNAVEAGFTEALLLLHPEDSLTQAYYESNAFPGLSIRFARQYIAADRQKPAGTADAVLQALQQTPEWQQGRLVICNSDNLYSTRALELLWNNPYPNALVSYDRNALLFPAERIQAFALIRTNAEGFLLDIHEKPSEAEVEAARQQTGRVGVSMNLFALEAQRLMPCLEATPFHPIRNEKELPTAVNLLAQLTSVYTLPLSENVPDLTNKEDIATVQQYLREKYSSLDPTQL</sequence>
<evidence type="ECO:0000256" key="2">
    <source>
        <dbReference type="ARBA" id="ARBA00022695"/>
    </source>
</evidence>
<dbReference type="PANTHER" id="PTHR43584:SF8">
    <property type="entry name" value="N-ACETYLMURAMATE ALPHA-1-PHOSPHATE URIDYLYLTRANSFERASE"/>
    <property type="match status" value="1"/>
</dbReference>
<dbReference type="PANTHER" id="PTHR43584">
    <property type="entry name" value="NUCLEOTIDYL TRANSFERASE"/>
    <property type="match status" value="1"/>
</dbReference>
<reference evidence="5" key="1">
    <citation type="submission" date="2018-02" db="EMBL/GenBank/DDBJ databases">
        <title>Genome sequencing of Solimonas sp. HR-BB.</title>
        <authorList>
            <person name="Lee Y."/>
            <person name="Jeon C.O."/>
        </authorList>
    </citation>
    <scope>NUCLEOTIDE SEQUENCE [LARGE SCALE GENOMIC DNA]</scope>
    <source>
        <strain evidence="5">HR-U</strain>
    </source>
</reference>
<dbReference type="InterPro" id="IPR050065">
    <property type="entry name" value="GlmU-like"/>
</dbReference>
<feature type="domain" description="Nucleotidyl transferase" evidence="3">
    <location>
        <begin position="34"/>
        <end position="194"/>
    </location>
</feature>
<dbReference type="Proteomes" id="UP000239590">
    <property type="component" value="Unassembled WGS sequence"/>
</dbReference>
<evidence type="ECO:0000259" key="3">
    <source>
        <dbReference type="Pfam" id="PF00483"/>
    </source>
</evidence>
<dbReference type="InterPro" id="IPR005835">
    <property type="entry name" value="NTP_transferase_dom"/>
</dbReference>
<dbReference type="SUPFAM" id="SSF53448">
    <property type="entry name" value="Nucleotide-diphospho-sugar transferases"/>
    <property type="match status" value="1"/>
</dbReference>
<comment type="caution">
    <text evidence="4">The sequence shown here is derived from an EMBL/GenBank/DDBJ whole genome shotgun (WGS) entry which is preliminary data.</text>
</comment>
<accession>A0A2S7ITC0</accession>
<protein>
    <submittedName>
        <fullName evidence="4">Nucleotidyltransferase</fullName>
    </submittedName>
</protein>
<dbReference type="GO" id="GO:0016779">
    <property type="term" value="F:nucleotidyltransferase activity"/>
    <property type="evidence" value="ECO:0007669"/>
    <property type="project" value="UniProtKB-KW"/>
</dbReference>
<keyword evidence="2" id="KW-0548">Nucleotidyltransferase</keyword>
<dbReference type="Pfam" id="PF00483">
    <property type="entry name" value="NTP_transferase"/>
    <property type="match status" value="1"/>
</dbReference>
<proteinExistence type="predicted"/>